<evidence type="ECO:0000313" key="5">
    <source>
        <dbReference type="Proteomes" id="UP001497457"/>
    </source>
</evidence>
<dbReference type="EMBL" id="OZ075123">
    <property type="protein sequence ID" value="CAL4915979.1"/>
    <property type="molecule type" value="Genomic_DNA"/>
</dbReference>
<organism evidence="4 5">
    <name type="scientific">Urochloa decumbens</name>
    <dbReference type="NCBI Taxonomy" id="240449"/>
    <lineage>
        <taxon>Eukaryota</taxon>
        <taxon>Viridiplantae</taxon>
        <taxon>Streptophyta</taxon>
        <taxon>Embryophyta</taxon>
        <taxon>Tracheophyta</taxon>
        <taxon>Spermatophyta</taxon>
        <taxon>Magnoliopsida</taxon>
        <taxon>Liliopsida</taxon>
        <taxon>Poales</taxon>
        <taxon>Poaceae</taxon>
        <taxon>PACMAD clade</taxon>
        <taxon>Panicoideae</taxon>
        <taxon>Panicodae</taxon>
        <taxon>Paniceae</taxon>
        <taxon>Melinidinae</taxon>
        <taxon>Urochloa</taxon>
    </lineage>
</organism>
<dbReference type="Gene3D" id="3.30.559.10">
    <property type="entry name" value="Chloramphenicol acetyltransferase-like domain"/>
    <property type="match status" value="2"/>
</dbReference>
<protein>
    <submittedName>
        <fullName evidence="4">Uncharacterized protein</fullName>
    </submittedName>
</protein>
<evidence type="ECO:0000256" key="2">
    <source>
        <dbReference type="ARBA" id="ARBA00022679"/>
    </source>
</evidence>
<keyword evidence="5" id="KW-1185">Reference proteome</keyword>
<evidence type="ECO:0000256" key="3">
    <source>
        <dbReference type="ARBA" id="ARBA00023315"/>
    </source>
</evidence>
<comment type="similarity">
    <text evidence="1">Belongs to the plant acyltransferase family.</text>
</comment>
<dbReference type="InterPro" id="IPR050317">
    <property type="entry name" value="Plant_Fungal_Acyltransferase"/>
</dbReference>
<evidence type="ECO:0000256" key="1">
    <source>
        <dbReference type="ARBA" id="ARBA00009861"/>
    </source>
</evidence>
<gene>
    <name evidence="4" type="ORF">URODEC1_LOCUS17808</name>
</gene>
<dbReference type="PANTHER" id="PTHR31642">
    <property type="entry name" value="TRICHOTHECENE 3-O-ACETYLTRANSFERASE"/>
    <property type="match status" value="1"/>
</dbReference>
<dbReference type="SUPFAM" id="SSF52777">
    <property type="entry name" value="CoA-dependent acyltransferases"/>
    <property type="match status" value="1"/>
</dbReference>
<keyword evidence="3" id="KW-0012">Acyltransferase</keyword>
<keyword evidence="2" id="KW-0808">Transferase</keyword>
<dbReference type="InterPro" id="IPR023213">
    <property type="entry name" value="CAT-like_dom_sf"/>
</dbReference>
<dbReference type="Pfam" id="PF02458">
    <property type="entry name" value="Transferase"/>
    <property type="match status" value="1"/>
</dbReference>
<accession>A0ABC8WUW6</accession>
<name>A0ABC8WUW6_9POAL</name>
<reference evidence="4" key="1">
    <citation type="submission" date="2024-10" db="EMBL/GenBank/DDBJ databases">
        <authorList>
            <person name="Ryan C."/>
        </authorList>
    </citation>
    <scope>NUCLEOTIDE SEQUENCE [LARGE SCALE GENOMIC DNA]</scope>
</reference>
<sequence length="438" mass="46414">MKVAKSEPVLVHAAGDAAAAEEYYFLSNLDQNVAVLMKTVHVFTSSSSEMPRCRSATTVIRESLSTVLRSYYPFEGALAVRPDGRVAVRNARRGVPFVEAVANGELLEVTDDISVPGATTAADLVYVDASSEKNPLEAPLLTVQVTAFACGGFVLGLAMNHCLADGQSAAAFLRSWSEVARGAPPSAAAPWLDRALQRARPVPTVAFAHDEFTEIEDVSGLAAGAPCVYRSFTLDAGKLERLKIAASGGGDDTAASAGAAAACSTFVALTAFVWVARTRALGMRSEQRSKLLFAVDVRRRVFPPLPDGFWGNAVVFACCISDAGDLVGGPLSAAARSVRDSIARTDDAFVRSAIDYIEVNRGARPSLTATTLVTAWNGLGLHTADFGWGEAVHSGPAELPQKEVVLILRGVRDSRSRVLVVGLPPSCMQTFQEMLDRL</sequence>
<dbReference type="Proteomes" id="UP001497457">
    <property type="component" value="Chromosome 13rd"/>
</dbReference>
<dbReference type="GO" id="GO:0016747">
    <property type="term" value="F:acyltransferase activity, transferring groups other than amino-acyl groups"/>
    <property type="evidence" value="ECO:0007669"/>
    <property type="project" value="UniProtKB-ARBA"/>
</dbReference>
<dbReference type="AlphaFoldDB" id="A0ABC8WUW6"/>
<proteinExistence type="inferred from homology"/>
<dbReference type="PANTHER" id="PTHR31642:SF318">
    <property type="entry name" value="OMEGA-HYDROXYPALMITATE O-FERULOYL TRANSFERASE"/>
    <property type="match status" value="1"/>
</dbReference>
<evidence type="ECO:0000313" key="4">
    <source>
        <dbReference type="EMBL" id="CAL4915979.1"/>
    </source>
</evidence>